<accession>A0A0M3N1Z5</accession>
<dbReference type="KEGG" id="vg:26039994"/>
<organism evidence="1 2">
    <name type="scientific">Perigonia lusca single nucleopolyhedrovirus</name>
    <dbReference type="NCBI Taxonomy" id="1675865"/>
    <lineage>
        <taxon>Viruses</taxon>
        <taxon>Viruses incertae sedis</taxon>
        <taxon>Naldaviricetes</taxon>
        <taxon>Lefavirales</taxon>
        <taxon>Baculoviridae</taxon>
        <taxon>Alphabaculovirus</taxon>
        <taxon>Alphabaculovirus peluscae</taxon>
        <taxon>Perigonia lusca nucleopolyhedrovirus</taxon>
    </lineage>
</organism>
<reference evidence="1 2" key="1">
    <citation type="journal article" date="2016" name="Sci. Rep.">
        <title>Genome sequence of Perigonia lusca single nucleopolyhedrovirus: insights into the evolution of a nucleotide metabolism enzyme in the family Baculoviridae.</title>
        <authorList>
            <person name="Ardisson-Araujo D.M."/>
            <person name="Lima R.N."/>
            <person name="Melo F.L."/>
            <person name="Clem R.J."/>
            <person name="Huang N."/>
            <person name="Bao S.N."/>
            <person name="Sosa-Gomez D.R."/>
            <person name="Ribeiro B.M."/>
        </authorList>
    </citation>
    <scope>NUCLEOTIDE SEQUENCE [LARGE SCALE GENOMIC DNA]</scope>
</reference>
<proteinExistence type="predicted"/>
<protein>
    <submittedName>
        <fullName evidence="1">Uncharacterized protein</fullName>
    </submittedName>
</protein>
<evidence type="ECO:0000313" key="2">
    <source>
        <dbReference type="Proteomes" id="UP000204667"/>
    </source>
</evidence>
<name>A0A0M3N1Z5_9ABAC</name>
<evidence type="ECO:0000313" key="1">
    <source>
        <dbReference type="EMBL" id="AKN80624.1"/>
    </source>
</evidence>
<dbReference type="Proteomes" id="UP000204667">
    <property type="component" value="Segment"/>
</dbReference>
<dbReference type="RefSeq" id="YP_009165626.1">
    <property type="nucleotide sequence ID" value="NC_027923.1"/>
</dbReference>
<dbReference type="GeneID" id="26039994"/>
<keyword evidence="2" id="KW-1185">Reference proteome</keyword>
<dbReference type="EMBL" id="KM596836">
    <property type="protein sequence ID" value="AKN80624.1"/>
    <property type="molecule type" value="Genomic_DNA"/>
</dbReference>
<sequence length="59" mass="6922">MKVGDCVHVQITKFRIYGVHECVIINEDAQELQFYSSVLITRPHGRKKFTTTVSNWRLK</sequence>
<gene>
    <name evidence="1" type="primary">PeluOrf-26</name>
</gene>